<dbReference type="PATRIC" id="fig|1423718.3.peg.1631"/>
<dbReference type="AlphaFoldDB" id="A0A0R2AEH5"/>
<accession>A0A0R2AEH5</accession>
<dbReference type="Proteomes" id="UP000051008">
    <property type="component" value="Unassembled WGS sequence"/>
</dbReference>
<reference evidence="1 2" key="1">
    <citation type="journal article" date="2015" name="Genome Announc.">
        <title>Expanding the biotechnology potential of lactobacilli through comparative genomics of 213 strains and associated genera.</title>
        <authorList>
            <person name="Sun Z."/>
            <person name="Harris H.M."/>
            <person name="McCann A."/>
            <person name="Guo C."/>
            <person name="Argimon S."/>
            <person name="Zhang W."/>
            <person name="Yang X."/>
            <person name="Jeffery I.B."/>
            <person name="Cooney J.C."/>
            <person name="Kagawa T.F."/>
            <person name="Liu W."/>
            <person name="Song Y."/>
            <person name="Salvetti E."/>
            <person name="Wrobel A."/>
            <person name="Rasinkangas P."/>
            <person name="Parkhill J."/>
            <person name="Rea M.C."/>
            <person name="O'Sullivan O."/>
            <person name="Ritari J."/>
            <person name="Douillard F.P."/>
            <person name="Paul Ross R."/>
            <person name="Yang R."/>
            <person name="Briner A.E."/>
            <person name="Felis G.E."/>
            <person name="de Vos W.M."/>
            <person name="Barrangou R."/>
            <person name="Klaenhammer T.R."/>
            <person name="Caufield P.W."/>
            <person name="Cui Y."/>
            <person name="Zhang H."/>
            <person name="O'Toole P.W."/>
        </authorList>
    </citation>
    <scope>NUCLEOTIDE SEQUENCE [LARGE SCALE GENOMIC DNA]</scope>
    <source>
        <strain evidence="1 2">DSM 20509</strain>
    </source>
</reference>
<sequence>MIKDVIKELKSSVSEREYSEWEISIQKYIEKLLHRENIEDILFEHVTFGIVDKNRIHMGLENIMVYNPEKGYWEKAVYILRLILDAFHKEYTERNVTEIANIICGKVNSLRGTINLRKQYSGSRYLLYENGIFDLKEMKLNPIKTIKDLSGIVGIDFGQKFDINGEKLSVPEMFFTSKHMHMRDLMVDSPLPSFPISTANEIWTPHDWLLRTNDGKQEQVTYFLQLLGAMLVPNHFFECFIEINEKDTSDKNVLLSLVKEIYNNDSIKLNYKLSELKRKKPFSGKVDAHTNIIGISEANGAVLSAKETNLISALVNIESMILPGLNPLPLLVIESEGWLKFNDVKNTVSGINRRLLPLDLTESDDKCHFPLSAFKNKEVIDWFNWQALVALHDLTEGNENFIFEIDDIKTLPDFARRWHFTAVNGDDEYMKHFIKYLTPALHVGYLPIPLMYQLYSGLARLENRDEYIKSPKSFKDVFCTYLDEEYGIENYGGTLRKIEEEELGIDFSELNNMIELSKDINEYRNSIYAKYPIPDWIQIK</sequence>
<comment type="caution">
    <text evidence="1">The sequence shown here is derived from an EMBL/GenBank/DDBJ whole genome shotgun (WGS) entry which is preliminary data.</text>
</comment>
<keyword evidence="2" id="KW-1185">Reference proteome</keyword>
<evidence type="ECO:0000313" key="1">
    <source>
        <dbReference type="EMBL" id="KRM65026.1"/>
    </source>
</evidence>
<evidence type="ECO:0000313" key="2">
    <source>
        <dbReference type="Proteomes" id="UP000051008"/>
    </source>
</evidence>
<proteinExistence type="predicted"/>
<protein>
    <submittedName>
        <fullName evidence="1">Uncharacterized protein</fullName>
    </submittedName>
</protein>
<dbReference type="EMBL" id="AYYP01000021">
    <property type="protein sequence ID" value="KRM65026.1"/>
    <property type="molecule type" value="Genomic_DNA"/>
</dbReference>
<name>A0A0R2AEH5_9LACO</name>
<organism evidence="1 2">
    <name type="scientific">Ligilactobacillus agilis DSM 20509</name>
    <dbReference type="NCBI Taxonomy" id="1423718"/>
    <lineage>
        <taxon>Bacteria</taxon>
        <taxon>Bacillati</taxon>
        <taxon>Bacillota</taxon>
        <taxon>Bacilli</taxon>
        <taxon>Lactobacillales</taxon>
        <taxon>Lactobacillaceae</taxon>
        <taxon>Ligilactobacillus</taxon>
    </lineage>
</organism>
<gene>
    <name evidence="1" type="ORF">FC14_GL001566</name>
</gene>
<dbReference type="RefSeq" id="WP_056976460.1">
    <property type="nucleotide sequence ID" value="NZ_AYYP01000021.1"/>
</dbReference>